<dbReference type="AlphaFoldDB" id="I5BSF8"/>
<dbReference type="EMBL" id="AJYA01000083">
    <property type="protein sequence ID" value="EIM72510.1"/>
    <property type="molecule type" value="Genomic_DNA"/>
</dbReference>
<feature type="non-terminal residue" evidence="2">
    <location>
        <position position="84"/>
    </location>
</feature>
<dbReference type="STRING" id="1189621.A3SI_19686"/>
<evidence type="ECO:0000313" key="3">
    <source>
        <dbReference type="Proteomes" id="UP000005551"/>
    </source>
</evidence>
<accession>I5BSF8</accession>
<evidence type="ECO:0000313" key="2">
    <source>
        <dbReference type="EMBL" id="EIM72510.1"/>
    </source>
</evidence>
<feature type="chain" id="PRO_5003700035" evidence="1">
    <location>
        <begin position="20"/>
        <end position="84"/>
    </location>
</feature>
<dbReference type="Proteomes" id="UP000005551">
    <property type="component" value="Unassembled WGS sequence"/>
</dbReference>
<organism evidence="2 3">
    <name type="scientific">Nitritalea halalkaliphila LW7</name>
    <dbReference type="NCBI Taxonomy" id="1189621"/>
    <lineage>
        <taxon>Bacteria</taxon>
        <taxon>Pseudomonadati</taxon>
        <taxon>Bacteroidota</taxon>
        <taxon>Cytophagia</taxon>
        <taxon>Cytophagales</taxon>
        <taxon>Cyclobacteriaceae</taxon>
        <taxon>Nitritalea</taxon>
    </lineage>
</organism>
<keyword evidence="3" id="KW-1185">Reference proteome</keyword>
<gene>
    <name evidence="2" type="ORF">A3SI_19686</name>
</gene>
<feature type="signal peptide" evidence="1">
    <location>
        <begin position="1"/>
        <end position="19"/>
    </location>
</feature>
<evidence type="ECO:0000256" key="1">
    <source>
        <dbReference type="SAM" id="SignalP"/>
    </source>
</evidence>
<keyword evidence="1" id="KW-0732">Signal</keyword>
<comment type="caution">
    <text evidence="2">The sequence shown here is derived from an EMBL/GenBank/DDBJ whole genome shotgun (WGS) entry which is preliminary data.</text>
</comment>
<dbReference type="RefSeq" id="WP_009057583.1">
    <property type="nucleotide sequence ID" value="NZ_AJYA01000083.1"/>
</dbReference>
<sequence>MKTTFFTAALCLILSLVQAQQTLQVTYMTGAPHLNDQDEIFLFISDNLSEFFFSDRSANLGDTPRFQAERYLSTTSMFLKRRLR</sequence>
<reference evidence="2 3" key="1">
    <citation type="submission" date="2012-05" db="EMBL/GenBank/DDBJ databases">
        <title>Genome sequence of Nitritalea halalkaliphila LW7.</title>
        <authorList>
            <person name="Jangir P.K."/>
            <person name="Singh A."/>
            <person name="Shivaji S."/>
            <person name="Sharma R."/>
        </authorList>
    </citation>
    <scope>NUCLEOTIDE SEQUENCE [LARGE SCALE GENOMIC DNA]</scope>
    <source>
        <strain evidence="2 3">LW7</strain>
    </source>
</reference>
<protein>
    <submittedName>
        <fullName evidence="2">Uncharacterized protein</fullName>
    </submittedName>
</protein>
<name>I5BSF8_9BACT</name>
<proteinExistence type="predicted"/>